<comment type="catalytic activity">
    <reaction evidence="5">
        <text>Hydrolysis of terminal, non-reducing alpha-D-galactose residues in alpha-D-galactosides, including galactose oligosaccharides, galactomannans and galactolipids.</text>
        <dbReference type="EC" id="3.2.1.22"/>
    </reaction>
</comment>
<dbReference type="Gene3D" id="3.20.20.70">
    <property type="entry name" value="Aldolase class I"/>
    <property type="match status" value="1"/>
</dbReference>
<proteinExistence type="inferred from homology"/>
<accession>A0ABR9KH76</accession>
<keyword evidence="2 6" id="KW-0732">Signal</keyword>
<dbReference type="InterPro" id="IPR038637">
    <property type="entry name" value="NPCBM_sf"/>
</dbReference>
<dbReference type="InterPro" id="IPR002241">
    <property type="entry name" value="Glyco_hydro_27"/>
</dbReference>
<evidence type="ECO:0000259" key="7">
    <source>
        <dbReference type="PROSITE" id="PS51175"/>
    </source>
</evidence>
<keyword evidence="5" id="KW-1015">Disulfide bond</keyword>
<dbReference type="CDD" id="cd04081">
    <property type="entry name" value="CBM35_galactosidase-like"/>
    <property type="match status" value="1"/>
</dbReference>
<gene>
    <name evidence="8" type="ORF">H4W81_003701</name>
</gene>
<evidence type="ECO:0000313" key="9">
    <source>
        <dbReference type="Proteomes" id="UP000661607"/>
    </source>
</evidence>
<dbReference type="InterPro" id="IPR000111">
    <property type="entry name" value="Glyco_hydro_27/36_CS"/>
</dbReference>
<dbReference type="SUPFAM" id="SSF49785">
    <property type="entry name" value="Galactose-binding domain-like"/>
    <property type="match status" value="2"/>
</dbReference>
<evidence type="ECO:0000256" key="6">
    <source>
        <dbReference type="SAM" id="SignalP"/>
    </source>
</evidence>
<dbReference type="Pfam" id="PF17801">
    <property type="entry name" value="Melibiase_C"/>
    <property type="match status" value="1"/>
</dbReference>
<dbReference type="GO" id="GO:0004557">
    <property type="term" value="F:alpha-galactosidase activity"/>
    <property type="evidence" value="ECO:0007669"/>
    <property type="project" value="UniProtKB-EC"/>
</dbReference>
<feature type="signal peptide" evidence="6">
    <location>
        <begin position="1"/>
        <end position="21"/>
    </location>
</feature>
<evidence type="ECO:0000256" key="1">
    <source>
        <dbReference type="ARBA" id="ARBA00009743"/>
    </source>
</evidence>
<dbReference type="PRINTS" id="PR00740">
    <property type="entry name" value="GLHYDRLASE27"/>
</dbReference>
<evidence type="ECO:0000256" key="3">
    <source>
        <dbReference type="ARBA" id="ARBA00022801"/>
    </source>
</evidence>
<name>A0ABR9KH76_9ACTN</name>
<dbReference type="SMART" id="SM00776">
    <property type="entry name" value="NPCBM"/>
    <property type="match status" value="1"/>
</dbReference>
<dbReference type="Gene3D" id="2.60.120.260">
    <property type="entry name" value="Galactose-binding domain-like"/>
    <property type="match status" value="1"/>
</dbReference>
<dbReference type="CDD" id="cd14792">
    <property type="entry name" value="GH27"/>
    <property type="match status" value="1"/>
</dbReference>
<keyword evidence="3 5" id="KW-0378">Hydrolase</keyword>
<reference evidence="8 9" key="1">
    <citation type="submission" date="2020-10" db="EMBL/GenBank/DDBJ databases">
        <title>Sequencing the genomes of 1000 actinobacteria strains.</title>
        <authorList>
            <person name="Klenk H.-P."/>
        </authorList>
    </citation>
    <scope>NUCLEOTIDE SEQUENCE [LARGE SCALE GENOMIC DNA]</scope>
    <source>
        <strain evidence="8 9">DSM 43748</strain>
    </source>
</reference>
<dbReference type="Pfam" id="PF10633">
    <property type="entry name" value="NPCBM_assoc"/>
    <property type="match status" value="2"/>
</dbReference>
<dbReference type="SUPFAM" id="SSF51445">
    <property type="entry name" value="(Trans)glycosidases"/>
    <property type="match status" value="1"/>
</dbReference>
<dbReference type="Gene3D" id="2.60.40.10">
    <property type="entry name" value="Immunoglobulins"/>
    <property type="match status" value="2"/>
</dbReference>
<dbReference type="PANTHER" id="PTHR11452:SF75">
    <property type="entry name" value="ALPHA-GALACTOSIDASE MEL1"/>
    <property type="match status" value="1"/>
</dbReference>
<dbReference type="PROSITE" id="PS51175">
    <property type="entry name" value="CBM6"/>
    <property type="match status" value="1"/>
</dbReference>
<dbReference type="Gene3D" id="2.60.120.1060">
    <property type="entry name" value="NPCBM/NEW2 domain"/>
    <property type="match status" value="1"/>
</dbReference>
<keyword evidence="4 5" id="KW-0326">Glycosidase</keyword>
<evidence type="ECO:0000256" key="4">
    <source>
        <dbReference type="ARBA" id="ARBA00023295"/>
    </source>
</evidence>
<protein>
    <recommendedName>
        <fullName evidence="5">Alpha-galactosidase</fullName>
        <ecNumber evidence="5">3.2.1.22</ecNumber>
    </recommendedName>
    <alternativeName>
        <fullName evidence="5">Melibiase</fullName>
    </alternativeName>
</protein>
<dbReference type="InterPro" id="IPR008979">
    <property type="entry name" value="Galactose-bd-like_sf"/>
</dbReference>
<comment type="caution">
    <text evidence="8">The sequence shown here is derived from an EMBL/GenBank/DDBJ whole genome shotgun (WGS) entry which is preliminary data.</text>
</comment>
<dbReference type="SUPFAM" id="SSF51011">
    <property type="entry name" value="Glycosyl hydrolase domain"/>
    <property type="match status" value="1"/>
</dbReference>
<dbReference type="RefSeq" id="WP_192775930.1">
    <property type="nucleotide sequence ID" value="NZ_BAAASY010000014.1"/>
</dbReference>
<evidence type="ECO:0000256" key="5">
    <source>
        <dbReference type="RuleBase" id="RU361168"/>
    </source>
</evidence>
<feature type="domain" description="CBM6" evidence="7">
    <location>
        <begin position="764"/>
        <end position="885"/>
    </location>
</feature>
<dbReference type="EC" id="3.2.1.22" evidence="5"/>
<dbReference type="Proteomes" id="UP000661607">
    <property type="component" value="Unassembled WGS sequence"/>
</dbReference>
<dbReference type="EMBL" id="JADBEF010000001">
    <property type="protein sequence ID" value="MBE1560922.1"/>
    <property type="molecule type" value="Genomic_DNA"/>
</dbReference>
<dbReference type="InterPro" id="IPR013222">
    <property type="entry name" value="Glyco_hyd_98_carb-bd"/>
</dbReference>
<dbReference type="InterPro" id="IPR041233">
    <property type="entry name" value="Melibiase_C"/>
</dbReference>
<sequence length="886" mass="92707">MRWLTTLMLILAVLVPLPAQAATVDKPPLAPTPPMGWNSWNKFRCNIDENLIRQTANALVSSGMKDAGYEYVNIDDCWMATQRDAAGDLQADPVRFPSGIKALADYVHAKGLKLGIYSSAGTATCQGRPASLGHERADARKFAEWEVDLLKYDNCHDGGIPAIERFTAMAEALRATGRPILLSVCEWGANQPWNWAGELGHMWRTTGDIADRWGSMVAILDQQVGLEKYSGPGRWNDPDMLEVGNGGMTMTEYRSHLSLWALLNAPLIAGNDLRSMSEEVREMLTNREVIAVNQDWAGVQGHKISDSGDLEVWAKPLSDGGAAVVLFNRGAVGAEVATSAAELGLPAAPAYEVRDLWSGQETVTLGKVRASIPSHGSRMYVVRRGVPAKPVPAVATAVRTDTEGFVKPGQTFAATVSFAVDGLPAVLAAEVALTAPEGWTIRPEGRTGTPVVVPGRPFEARFAVKVPGDVRKGVFELPARATYKTVAGDGAEREEPGYGSVIVAEAPRGSQWLSDLDPVTADVGFGTMGRDRNIGGNPIRIAGVPYGKGLAPHAASEVTYYLGRGCTRFSADVGVDDGSRNRGTVTFHVLGDGREELAATGVIKGGERATSLDVDVSGVLALTLVTGIGPDNNNNDHSVWGAARIACAGPSTTVTATPTEVEIGAGGTFEVSGRLVADGTEPITDVRLAPSAPAGWTVSGQAAQAERLEPGGTLAGSWQVTVPAGADPGAVELPVAATYRAQDGSTPSDSATVKVLVRPAGVVAVKEAESGTLGGAARVSNCGACSGGKKVGNLGNGAANHLTLGALTVADEGEYRLILDYLVSGTRSVFVSVNGGPAAEVRVSGTSFAVPATTTVKVALRAGVNEIRFFNDTAFGPDLDRVMLAS</sequence>
<dbReference type="InterPro" id="IPR018905">
    <property type="entry name" value="A-galactase_NEW3"/>
</dbReference>
<dbReference type="PROSITE" id="PS00512">
    <property type="entry name" value="ALPHA_GALACTOSIDASE"/>
    <property type="match status" value="1"/>
</dbReference>
<dbReference type="InterPro" id="IPR013785">
    <property type="entry name" value="Aldolase_TIM"/>
</dbReference>
<evidence type="ECO:0000256" key="2">
    <source>
        <dbReference type="ARBA" id="ARBA00022729"/>
    </source>
</evidence>
<dbReference type="PANTHER" id="PTHR11452">
    <property type="entry name" value="ALPHA-GALACTOSIDASE/ALPHA-N-ACETYLGALACTOSAMINIDASE"/>
    <property type="match status" value="1"/>
</dbReference>
<dbReference type="Pfam" id="PF16990">
    <property type="entry name" value="CBM_35"/>
    <property type="match status" value="1"/>
</dbReference>
<comment type="similarity">
    <text evidence="1 5">Belongs to the glycosyl hydrolase 27 family.</text>
</comment>
<dbReference type="Pfam" id="PF08305">
    <property type="entry name" value="NPCBM"/>
    <property type="match status" value="1"/>
</dbReference>
<dbReference type="InterPro" id="IPR013780">
    <property type="entry name" value="Glyco_hydro_b"/>
</dbReference>
<dbReference type="Gene3D" id="2.60.40.1180">
    <property type="entry name" value="Golgi alpha-mannosidase II"/>
    <property type="match status" value="1"/>
</dbReference>
<dbReference type="Pfam" id="PF16499">
    <property type="entry name" value="Melibiase_2"/>
    <property type="match status" value="1"/>
</dbReference>
<keyword evidence="9" id="KW-1185">Reference proteome</keyword>
<feature type="chain" id="PRO_5045243589" description="Alpha-galactosidase" evidence="6">
    <location>
        <begin position="22"/>
        <end position="886"/>
    </location>
</feature>
<evidence type="ECO:0000313" key="8">
    <source>
        <dbReference type="EMBL" id="MBE1560922.1"/>
    </source>
</evidence>
<organism evidence="8 9">
    <name type="scientific">Nonomuraea africana</name>
    <dbReference type="NCBI Taxonomy" id="46171"/>
    <lineage>
        <taxon>Bacteria</taxon>
        <taxon>Bacillati</taxon>
        <taxon>Actinomycetota</taxon>
        <taxon>Actinomycetes</taxon>
        <taxon>Streptosporangiales</taxon>
        <taxon>Streptosporangiaceae</taxon>
        <taxon>Nonomuraea</taxon>
    </lineage>
</organism>
<dbReference type="InterPro" id="IPR017853">
    <property type="entry name" value="GH"/>
</dbReference>
<dbReference type="InterPro" id="IPR013783">
    <property type="entry name" value="Ig-like_fold"/>
</dbReference>
<dbReference type="InterPro" id="IPR005084">
    <property type="entry name" value="CBM6"/>
</dbReference>